<dbReference type="SUPFAM" id="SSF55753">
    <property type="entry name" value="Actin depolymerizing proteins"/>
    <property type="match status" value="1"/>
</dbReference>
<dbReference type="PANTHER" id="PTHR11913">
    <property type="entry name" value="COFILIN-RELATED"/>
    <property type="match status" value="1"/>
</dbReference>
<dbReference type="Proteomes" id="UP000095280">
    <property type="component" value="Unplaced"/>
</dbReference>
<evidence type="ECO:0000256" key="1">
    <source>
        <dbReference type="ARBA" id="ARBA00006844"/>
    </source>
</evidence>
<dbReference type="WBParaSite" id="maker-uti_cns_0047559-snap-gene-0.8-mRNA-1">
    <property type="protein sequence ID" value="maker-uti_cns_0047559-snap-gene-0.8-mRNA-1"/>
    <property type="gene ID" value="maker-uti_cns_0047559-snap-gene-0.8"/>
</dbReference>
<dbReference type="GO" id="GO:0015629">
    <property type="term" value="C:actin cytoskeleton"/>
    <property type="evidence" value="ECO:0007669"/>
    <property type="project" value="InterPro"/>
</dbReference>
<proteinExistence type="inferred from homology"/>
<evidence type="ECO:0000259" key="3">
    <source>
        <dbReference type="PROSITE" id="PS51263"/>
    </source>
</evidence>
<comment type="similarity">
    <text evidence="1">Belongs to the actin-binding proteins ADF family.</text>
</comment>
<keyword evidence="4" id="KW-1185">Reference proteome</keyword>
<dbReference type="AlphaFoldDB" id="A0A1I8JHD2"/>
<dbReference type="InterPro" id="IPR029006">
    <property type="entry name" value="ADF-H/Gelsolin-like_dom_sf"/>
</dbReference>
<evidence type="ECO:0000313" key="4">
    <source>
        <dbReference type="Proteomes" id="UP000095280"/>
    </source>
</evidence>
<dbReference type="Pfam" id="PF00241">
    <property type="entry name" value="Cofilin_ADF"/>
    <property type="match status" value="1"/>
</dbReference>
<evidence type="ECO:0000256" key="2">
    <source>
        <dbReference type="ARBA" id="ARBA00023203"/>
    </source>
</evidence>
<name>A0A1I8JHD2_9PLAT</name>
<dbReference type="CDD" id="cd11286">
    <property type="entry name" value="ADF_cofilin_like"/>
    <property type="match status" value="1"/>
</dbReference>
<accession>A0A1I8JHD2</accession>
<organism evidence="4 5">
    <name type="scientific">Macrostomum lignano</name>
    <dbReference type="NCBI Taxonomy" id="282301"/>
    <lineage>
        <taxon>Eukaryota</taxon>
        <taxon>Metazoa</taxon>
        <taxon>Spiralia</taxon>
        <taxon>Lophotrochozoa</taxon>
        <taxon>Platyhelminthes</taxon>
        <taxon>Rhabditophora</taxon>
        <taxon>Macrostomorpha</taxon>
        <taxon>Macrostomida</taxon>
        <taxon>Macrostomidae</taxon>
        <taxon>Macrostomum</taxon>
    </lineage>
</organism>
<dbReference type="InterPro" id="IPR002108">
    <property type="entry name" value="ADF-H"/>
</dbReference>
<dbReference type="Gene3D" id="3.40.20.10">
    <property type="entry name" value="Severin"/>
    <property type="match status" value="1"/>
</dbReference>
<feature type="domain" description="ADF-H" evidence="3">
    <location>
        <begin position="6"/>
        <end position="144"/>
    </location>
</feature>
<dbReference type="GO" id="GO:0030042">
    <property type="term" value="P:actin filament depolymerization"/>
    <property type="evidence" value="ECO:0007669"/>
    <property type="project" value="InterPro"/>
</dbReference>
<dbReference type="GO" id="GO:0003779">
    <property type="term" value="F:actin binding"/>
    <property type="evidence" value="ECO:0007669"/>
    <property type="project" value="UniProtKB-KW"/>
</dbReference>
<evidence type="ECO:0000313" key="5">
    <source>
        <dbReference type="WBParaSite" id="maker-uti_cns_0047559-snap-gene-0.8-mRNA-1"/>
    </source>
</evidence>
<keyword evidence="2" id="KW-0009">Actin-binding</keyword>
<dbReference type="SMART" id="SM00102">
    <property type="entry name" value="ADF"/>
    <property type="match status" value="1"/>
</dbReference>
<sequence>PLFCQASGVKILDEVLQAFNEVKTRHTSRYLLLGLMNSDREIGVLKKAPLTAPYEEFLADLKAYQDQGRGVYGVYDIEYELESKQKRNKLVFVSWGPDNLPIRQRMLIASSKNDLRRKLQGVHKEMQASELGEITEDCMIEVCRQGDLGSN</sequence>
<reference evidence="5" key="1">
    <citation type="submission" date="2016-11" db="UniProtKB">
        <authorList>
            <consortium name="WormBaseParasite"/>
        </authorList>
    </citation>
    <scope>IDENTIFICATION</scope>
</reference>
<dbReference type="InterPro" id="IPR017904">
    <property type="entry name" value="ADF/Cofilin"/>
</dbReference>
<protein>
    <submittedName>
        <fullName evidence="5">ADF-H domain-containing protein</fullName>
    </submittedName>
</protein>
<dbReference type="PROSITE" id="PS51263">
    <property type="entry name" value="ADF_H"/>
    <property type="match status" value="1"/>
</dbReference>